<dbReference type="AlphaFoldDB" id="A0A0K2UEK1"/>
<accession>A0A0K2UEK1</accession>
<evidence type="ECO:0000313" key="1">
    <source>
        <dbReference type="EMBL" id="CDW36121.1"/>
    </source>
</evidence>
<organism evidence="1">
    <name type="scientific">Lepeophtheirus salmonis</name>
    <name type="common">Salmon louse</name>
    <name type="synonym">Caligus salmonis</name>
    <dbReference type="NCBI Taxonomy" id="72036"/>
    <lineage>
        <taxon>Eukaryota</taxon>
        <taxon>Metazoa</taxon>
        <taxon>Ecdysozoa</taxon>
        <taxon>Arthropoda</taxon>
        <taxon>Crustacea</taxon>
        <taxon>Multicrustacea</taxon>
        <taxon>Hexanauplia</taxon>
        <taxon>Copepoda</taxon>
        <taxon>Siphonostomatoida</taxon>
        <taxon>Caligidae</taxon>
        <taxon>Lepeophtheirus</taxon>
    </lineage>
</organism>
<dbReference type="EMBL" id="HACA01018760">
    <property type="protein sequence ID" value="CDW36121.1"/>
    <property type="molecule type" value="Transcribed_RNA"/>
</dbReference>
<protein>
    <submittedName>
        <fullName evidence="1">Uncharacterized protein</fullName>
    </submittedName>
</protein>
<proteinExistence type="predicted"/>
<sequence>MRAWKIESRHIFLSLFSEGDSLVQTKLSLTHSIESSETRCFDKSRGLSHTFFLTILQNYSNPETFKSAIHIVNKESRS</sequence>
<reference evidence="1" key="1">
    <citation type="submission" date="2014-05" db="EMBL/GenBank/DDBJ databases">
        <authorList>
            <person name="Chronopoulou M."/>
        </authorList>
    </citation>
    <scope>NUCLEOTIDE SEQUENCE</scope>
    <source>
        <tissue evidence="1">Whole organism</tissue>
    </source>
</reference>
<name>A0A0K2UEK1_LEPSM</name>